<dbReference type="PANTHER" id="PTHR42870">
    <property type="entry name" value="ACETYL-COA C-ACETYLTRANSFERASE"/>
    <property type="match status" value="1"/>
</dbReference>
<feature type="domain" description="Thiolase C-terminal" evidence="6">
    <location>
        <begin position="3"/>
        <end position="91"/>
    </location>
</feature>
<evidence type="ECO:0000313" key="7">
    <source>
        <dbReference type="EMBL" id="EQD35654.1"/>
    </source>
</evidence>
<dbReference type="PROSITE" id="PS00737">
    <property type="entry name" value="THIOLASE_2"/>
    <property type="match status" value="1"/>
</dbReference>
<keyword evidence="2" id="KW-0813">Transport</keyword>
<dbReference type="InterPro" id="IPR020613">
    <property type="entry name" value="Thiolase_CS"/>
</dbReference>
<dbReference type="PANTHER" id="PTHR42870:SF1">
    <property type="entry name" value="NON-SPECIFIC LIPID-TRANSFER PROTEIN-LIKE 2"/>
    <property type="match status" value="1"/>
</dbReference>
<dbReference type="EC" id="2.3.1.176" evidence="1"/>
<feature type="non-terminal residue" evidence="7">
    <location>
        <position position="1"/>
    </location>
</feature>
<keyword evidence="4" id="KW-0446">Lipid-binding</keyword>
<dbReference type="GO" id="GO:0008289">
    <property type="term" value="F:lipid binding"/>
    <property type="evidence" value="ECO:0007669"/>
    <property type="project" value="UniProtKB-KW"/>
</dbReference>
<evidence type="ECO:0000256" key="4">
    <source>
        <dbReference type="ARBA" id="ARBA00023121"/>
    </source>
</evidence>
<evidence type="ECO:0000259" key="6">
    <source>
        <dbReference type="Pfam" id="PF22691"/>
    </source>
</evidence>
<evidence type="ECO:0000256" key="1">
    <source>
        <dbReference type="ARBA" id="ARBA00012352"/>
    </source>
</evidence>
<dbReference type="SUPFAM" id="SSF53901">
    <property type="entry name" value="Thiolase-like"/>
    <property type="match status" value="1"/>
</dbReference>
<accession>T1A442</accession>
<protein>
    <recommendedName>
        <fullName evidence="1">propanoyl-CoA C-acyltransferase</fullName>
        <ecNumber evidence="1">2.3.1.176</ecNumber>
    </recommendedName>
    <alternativeName>
        <fullName evidence="5">Propanoyl-CoA C-acyltransferase</fullName>
    </alternativeName>
</protein>
<name>T1A442_9ZZZZ</name>
<gene>
    <name evidence="7" type="ORF">B1B_16830</name>
</gene>
<organism evidence="7">
    <name type="scientific">mine drainage metagenome</name>
    <dbReference type="NCBI Taxonomy" id="410659"/>
    <lineage>
        <taxon>unclassified sequences</taxon>
        <taxon>metagenomes</taxon>
        <taxon>ecological metagenomes</taxon>
    </lineage>
</organism>
<dbReference type="InterPro" id="IPR016039">
    <property type="entry name" value="Thiolase-like"/>
</dbReference>
<dbReference type="InterPro" id="IPR055140">
    <property type="entry name" value="Thiolase_C_2"/>
</dbReference>
<evidence type="ECO:0000256" key="3">
    <source>
        <dbReference type="ARBA" id="ARBA00023055"/>
    </source>
</evidence>
<dbReference type="AlphaFoldDB" id="T1A442"/>
<dbReference type="Pfam" id="PF22691">
    <property type="entry name" value="Thiolase_C_1"/>
    <property type="match status" value="1"/>
</dbReference>
<reference evidence="7" key="2">
    <citation type="journal article" date="2014" name="ISME J.">
        <title>Microbial stratification in low pH oxic and suboxic macroscopic growths along an acid mine drainage.</title>
        <authorList>
            <person name="Mendez-Garcia C."/>
            <person name="Mesa V."/>
            <person name="Sprenger R.R."/>
            <person name="Richter M."/>
            <person name="Diez M.S."/>
            <person name="Solano J."/>
            <person name="Bargiela R."/>
            <person name="Golyshina O.V."/>
            <person name="Manteca A."/>
            <person name="Ramos J.L."/>
            <person name="Gallego J.R."/>
            <person name="Llorente I."/>
            <person name="Martins Dos Santos V.A."/>
            <person name="Jensen O.N."/>
            <person name="Pelaez A.I."/>
            <person name="Sanchez J."/>
            <person name="Ferrer M."/>
        </authorList>
    </citation>
    <scope>NUCLEOTIDE SEQUENCE</scope>
</reference>
<evidence type="ECO:0000256" key="5">
    <source>
        <dbReference type="ARBA" id="ARBA00032316"/>
    </source>
</evidence>
<dbReference type="GO" id="GO:0016747">
    <property type="term" value="F:acyltransferase activity, transferring groups other than amino-acyl groups"/>
    <property type="evidence" value="ECO:0007669"/>
    <property type="project" value="InterPro"/>
</dbReference>
<reference evidence="7" key="1">
    <citation type="submission" date="2013-08" db="EMBL/GenBank/DDBJ databases">
        <authorList>
            <person name="Mendez C."/>
            <person name="Richter M."/>
            <person name="Ferrer M."/>
            <person name="Sanchez J."/>
        </authorList>
    </citation>
    <scope>NUCLEOTIDE SEQUENCE</scope>
</reference>
<evidence type="ECO:0000256" key="2">
    <source>
        <dbReference type="ARBA" id="ARBA00022448"/>
    </source>
</evidence>
<comment type="caution">
    <text evidence="7">The sequence shown here is derived from an EMBL/GenBank/DDBJ whole genome shotgun (WGS) entry which is preliminary data.</text>
</comment>
<proteinExistence type="predicted"/>
<keyword evidence="7" id="KW-0808">Transferase</keyword>
<keyword evidence="3" id="KW-0445">Lipid transport</keyword>
<sequence>APAELIVYEEIGLCAKGEGPALLSKGETALGGRRPVNTSGGLLSKGHPIGATGLAQIAEITWQLQGRAGQRQVDGAQAGLCENAGGFLGTEPAAACIHILSV</sequence>
<dbReference type="EMBL" id="AUZY01011222">
    <property type="protein sequence ID" value="EQD35654.1"/>
    <property type="molecule type" value="Genomic_DNA"/>
</dbReference>
<dbReference type="Gene3D" id="3.40.47.10">
    <property type="match status" value="1"/>
</dbReference>
<dbReference type="GO" id="GO:0006869">
    <property type="term" value="P:lipid transport"/>
    <property type="evidence" value="ECO:0007669"/>
    <property type="project" value="UniProtKB-KW"/>
</dbReference>